<protein>
    <recommendedName>
        <fullName evidence="9">SH3b domain-containing protein</fullName>
    </recommendedName>
</protein>
<feature type="coiled-coil region" evidence="6">
    <location>
        <begin position="101"/>
        <end position="194"/>
    </location>
</feature>
<feature type="chain" id="PRO_5044318848" description="SH3b domain-containing protein" evidence="8">
    <location>
        <begin position="30"/>
        <end position="232"/>
    </location>
</feature>
<evidence type="ECO:0000256" key="8">
    <source>
        <dbReference type="SAM" id="SignalP"/>
    </source>
</evidence>
<evidence type="ECO:0000256" key="3">
    <source>
        <dbReference type="ARBA" id="ARBA00022729"/>
    </source>
</evidence>
<keyword evidence="3 8" id="KW-0732">Signal</keyword>
<gene>
    <name evidence="10" type="ORF">L196_11004</name>
</gene>
<feature type="signal peptide" evidence="8">
    <location>
        <begin position="1"/>
        <end position="29"/>
    </location>
</feature>
<evidence type="ECO:0000256" key="1">
    <source>
        <dbReference type="ARBA" id="ARBA00004167"/>
    </source>
</evidence>
<dbReference type="GO" id="GO:0016020">
    <property type="term" value="C:membrane"/>
    <property type="evidence" value="ECO:0007669"/>
    <property type="project" value="UniProtKB-SubCell"/>
</dbReference>
<keyword evidence="5 7" id="KW-0472">Membrane</keyword>
<reference evidence="10 11" key="1">
    <citation type="journal article" date="2013" name="Genome Announc.">
        <title>Genome Sequence of the Pyrene- and Fluoranthene-Degrading Bacterium Cycloclasticus sp. Strain PY97M.</title>
        <authorList>
            <person name="Cui Z."/>
            <person name="Xu G."/>
            <person name="Li Q."/>
            <person name="Gao W."/>
            <person name="Zheng L."/>
        </authorList>
    </citation>
    <scope>NUCLEOTIDE SEQUENCE [LARGE SCALE GENOMIC DNA]</scope>
    <source>
        <strain evidence="10 11">PY97M</strain>
    </source>
</reference>
<evidence type="ECO:0000256" key="6">
    <source>
        <dbReference type="SAM" id="Coils"/>
    </source>
</evidence>
<comment type="caution">
    <text evidence="10">The sequence shown here is derived from an EMBL/GenBank/DDBJ whole genome shotgun (WGS) entry which is preliminary data.</text>
</comment>
<evidence type="ECO:0000256" key="2">
    <source>
        <dbReference type="ARBA" id="ARBA00022692"/>
    </source>
</evidence>
<evidence type="ECO:0000256" key="5">
    <source>
        <dbReference type="ARBA" id="ARBA00023136"/>
    </source>
</evidence>
<dbReference type="Gene3D" id="2.30.30.40">
    <property type="entry name" value="SH3 Domains"/>
    <property type="match status" value="1"/>
</dbReference>
<dbReference type="NCBIfam" id="TIGR04211">
    <property type="entry name" value="SH3_and_anchor"/>
    <property type="match status" value="1"/>
</dbReference>
<comment type="subcellular location">
    <subcellularLocation>
        <location evidence="1">Membrane</location>
        <topology evidence="1">Single-pass membrane protein</topology>
    </subcellularLocation>
</comment>
<name>A0AB33YZJ5_9GAMM</name>
<dbReference type="SMART" id="SM00287">
    <property type="entry name" value="SH3b"/>
    <property type="match status" value="1"/>
</dbReference>
<evidence type="ECO:0000259" key="9">
    <source>
        <dbReference type="PROSITE" id="PS51781"/>
    </source>
</evidence>
<evidence type="ECO:0000313" key="10">
    <source>
        <dbReference type="EMBL" id="EPD12327.1"/>
    </source>
</evidence>
<accession>A0AB33YZJ5</accession>
<dbReference type="PROSITE" id="PS51781">
    <property type="entry name" value="SH3B"/>
    <property type="match status" value="1"/>
</dbReference>
<sequence>MNPILTYKGRFVKKILLILTLLTSTAIMAQPAYVSDELEIMVRSGKSSKHRIIATLKSGKMVNVIETDRPSGYSKIKLGNSREGWVLSRLLNKTPSAKSRLAKAEAELAALKTKFSDTSQQLTQLSSEKGSLDTETSELKEINTALSRELAQLKETSSNAVQILEERNQLQQRVVTIERELESLKRENDMLINSDALDWFLVGSGVLLLGIILGFILPKVSWRKKSSWQSSF</sequence>
<keyword evidence="4 7" id="KW-1133">Transmembrane helix</keyword>
<feature type="domain" description="SH3b" evidence="9">
    <location>
        <begin position="29"/>
        <end position="95"/>
    </location>
</feature>
<proteinExistence type="predicted"/>
<dbReference type="AlphaFoldDB" id="A0AB33YZJ5"/>
<dbReference type="InterPro" id="IPR016476">
    <property type="entry name" value="SH3_dom_pro"/>
</dbReference>
<feature type="transmembrane region" description="Helical" evidence="7">
    <location>
        <begin position="199"/>
        <end position="217"/>
    </location>
</feature>
<dbReference type="InterPro" id="IPR003646">
    <property type="entry name" value="SH3-like_bac-type"/>
</dbReference>
<keyword evidence="11" id="KW-1185">Reference proteome</keyword>
<evidence type="ECO:0000256" key="7">
    <source>
        <dbReference type="SAM" id="Phobius"/>
    </source>
</evidence>
<organism evidence="10 11">
    <name type="scientific">Cycloclasticus pugetii</name>
    <dbReference type="NCBI Taxonomy" id="34068"/>
    <lineage>
        <taxon>Bacteria</taxon>
        <taxon>Pseudomonadati</taxon>
        <taxon>Pseudomonadota</taxon>
        <taxon>Gammaproteobacteria</taxon>
        <taxon>Thiotrichales</taxon>
        <taxon>Piscirickettsiaceae</taxon>
        <taxon>Cycloclasticus</taxon>
    </lineage>
</organism>
<dbReference type="Gene3D" id="1.10.287.1490">
    <property type="match status" value="1"/>
</dbReference>
<evidence type="ECO:0000256" key="4">
    <source>
        <dbReference type="ARBA" id="ARBA00022989"/>
    </source>
</evidence>
<keyword evidence="2 7" id="KW-0812">Transmembrane</keyword>
<keyword evidence="6" id="KW-0175">Coiled coil</keyword>
<evidence type="ECO:0000313" key="11">
    <source>
        <dbReference type="Proteomes" id="UP000015462"/>
    </source>
</evidence>
<dbReference type="Proteomes" id="UP000015462">
    <property type="component" value="Unassembled WGS sequence"/>
</dbReference>
<dbReference type="EMBL" id="ASHL01000012">
    <property type="protein sequence ID" value="EPD12327.1"/>
    <property type="molecule type" value="Genomic_DNA"/>
</dbReference>
<dbReference type="Pfam" id="PF08239">
    <property type="entry name" value="SH3_3"/>
    <property type="match status" value="1"/>
</dbReference>